<dbReference type="HAMAP" id="MF_01262">
    <property type="entry name" value="CCA_bact_type2"/>
    <property type="match status" value="1"/>
</dbReference>
<feature type="binding site" evidence="11">
    <location>
        <position position="98"/>
    </location>
    <ligand>
        <name>CTP</name>
        <dbReference type="ChEBI" id="CHEBI:37563"/>
    </ligand>
</feature>
<reference evidence="15" key="1">
    <citation type="submission" date="2016-10" db="EMBL/GenBank/DDBJ databases">
        <authorList>
            <person name="Varghese N."/>
            <person name="Submissions S."/>
        </authorList>
    </citation>
    <scope>NUCLEOTIDE SEQUENCE [LARGE SCALE GENOMIC DNA]</scope>
    <source>
        <strain evidence="15">CGMCC 1.9127</strain>
    </source>
</reference>
<dbReference type="SUPFAM" id="SSF81891">
    <property type="entry name" value="Poly A polymerase C-terminal region-like"/>
    <property type="match status" value="1"/>
</dbReference>
<keyword evidence="9 11" id="KW-0460">Magnesium</keyword>
<dbReference type="EMBL" id="FOBI01000002">
    <property type="protein sequence ID" value="SEK69100.1"/>
    <property type="molecule type" value="Genomic_DNA"/>
</dbReference>
<keyword evidence="3 11" id="KW-0819">tRNA processing</keyword>
<dbReference type="PANTHER" id="PTHR47545">
    <property type="entry name" value="MULTIFUNCTIONAL CCA PROTEIN"/>
    <property type="match status" value="1"/>
</dbReference>
<dbReference type="Pfam" id="PF01743">
    <property type="entry name" value="PolyA_pol"/>
    <property type="match status" value="1"/>
</dbReference>
<feature type="domain" description="tRNA nucleotidyltransferase/poly(A) polymerase RNA and SrmB- binding" evidence="13">
    <location>
        <begin position="156"/>
        <end position="218"/>
    </location>
</feature>
<comment type="cofactor">
    <cofactor evidence="1 11">
        <name>Mg(2+)</name>
        <dbReference type="ChEBI" id="CHEBI:18420"/>
    </cofactor>
</comment>
<dbReference type="GO" id="GO:0000287">
    <property type="term" value="F:magnesium ion binding"/>
    <property type="evidence" value="ECO:0007669"/>
    <property type="project" value="UniProtKB-UniRule"/>
</dbReference>
<dbReference type="GO" id="GO:0005524">
    <property type="term" value="F:ATP binding"/>
    <property type="evidence" value="ECO:0007669"/>
    <property type="project" value="UniProtKB-UniRule"/>
</dbReference>
<dbReference type="GO" id="GO:0160016">
    <property type="term" value="F:CCACCA tRNA nucleotidyltransferase activity"/>
    <property type="evidence" value="ECO:0007669"/>
    <property type="project" value="RHEA"/>
</dbReference>
<keyword evidence="15" id="KW-1185">Reference proteome</keyword>
<evidence type="ECO:0000256" key="4">
    <source>
        <dbReference type="ARBA" id="ARBA00022695"/>
    </source>
</evidence>
<feature type="binding site" evidence="11">
    <location>
        <position position="18"/>
    </location>
    <ligand>
        <name>ATP</name>
        <dbReference type="ChEBI" id="CHEBI:30616"/>
    </ligand>
</feature>
<dbReference type="Gene3D" id="3.30.460.10">
    <property type="entry name" value="Beta Polymerase, domain 2"/>
    <property type="match status" value="1"/>
</dbReference>
<feature type="binding site" evidence="11">
    <location>
        <position position="147"/>
    </location>
    <ligand>
        <name>CTP</name>
        <dbReference type="ChEBI" id="CHEBI:37563"/>
    </ligand>
</feature>
<evidence type="ECO:0000256" key="1">
    <source>
        <dbReference type="ARBA" id="ARBA00001946"/>
    </source>
</evidence>
<dbReference type="GO" id="GO:0004810">
    <property type="term" value="F:CCA tRNA nucleotidyltransferase activity"/>
    <property type="evidence" value="ECO:0007669"/>
    <property type="project" value="UniProtKB-UniRule"/>
</dbReference>
<dbReference type="AlphaFoldDB" id="A0A1H7J547"/>
<dbReference type="Gene3D" id="1.10.3090.10">
    <property type="entry name" value="cca-adding enzyme, domain 2"/>
    <property type="match status" value="1"/>
</dbReference>
<gene>
    <name evidence="11" type="primary">cca</name>
    <name evidence="14" type="ORF">SAMN05216262_102124</name>
</gene>
<evidence type="ECO:0000256" key="3">
    <source>
        <dbReference type="ARBA" id="ARBA00022694"/>
    </source>
</evidence>
<dbReference type="STRING" id="641665.GCA_002104455_01809"/>
<evidence type="ECO:0000256" key="8">
    <source>
        <dbReference type="ARBA" id="ARBA00022840"/>
    </source>
</evidence>
<protein>
    <recommendedName>
        <fullName evidence="11">CCA-adding enzyme</fullName>
        <ecNumber evidence="11">2.7.7.72</ecNumber>
    </recommendedName>
    <alternativeName>
        <fullName evidence="11">CCA tRNA nucleotidyltransferase</fullName>
    </alternativeName>
    <alternativeName>
        <fullName evidence="11">tRNA CCA-pyrophosphorylase</fullName>
    </alternativeName>
    <alternativeName>
        <fullName evidence="11">tRNA adenylyl-/cytidylyl- transferase</fullName>
    </alternativeName>
    <alternativeName>
        <fullName evidence="11">tRNA nucleotidyltransferase</fullName>
    </alternativeName>
    <alternativeName>
        <fullName evidence="11">tRNA-NT</fullName>
    </alternativeName>
</protein>
<evidence type="ECO:0000313" key="14">
    <source>
        <dbReference type="EMBL" id="SEK69100.1"/>
    </source>
</evidence>
<dbReference type="GO" id="GO:0042245">
    <property type="term" value="P:RNA repair"/>
    <property type="evidence" value="ECO:0007669"/>
    <property type="project" value="UniProtKB-KW"/>
</dbReference>
<comment type="function">
    <text evidence="11">Catalyzes the addition and repair of the essential 3'-terminal CCA sequence in tRNAs without using a nucleic acid template. Adds these three nucleotides in the order of C, C, and A to the tRNA nucleotide-73, using CTP and ATP as substrates and producing inorganic pyrophosphate. tRNA 3'-terminal CCA addition is required both for tRNA processing and repair. Also involved in tRNA surveillance by mediating tandem CCA addition to generate a CCACCA at the 3' terminus of unstable tRNAs. While stable tRNAs receive only 3'-terminal CCA, unstable tRNAs are marked with CCACCA and rapidly degraded.</text>
</comment>
<dbReference type="InterPro" id="IPR002646">
    <property type="entry name" value="PolA_pol_head_dom"/>
</dbReference>
<comment type="catalytic activity">
    <reaction evidence="11">
        <text>a tRNA precursor + 2 CTP + ATP = a tRNA with a 3' CCA end + 3 diphosphate</text>
        <dbReference type="Rhea" id="RHEA:14433"/>
        <dbReference type="Rhea" id="RHEA-COMP:10465"/>
        <dbReference type="Rhea" id="RHEA-COMP:10468"/>
        <dbReference type="ChEBI" id="CHEBI:30616"/>
        <dbReference type="ChEBI" id="CHEBI:33019"/>
        <dbReference type="ChEBI" id="CHEBI:37563"/>
        <dbReference type="ChEBI" id="CHEBI:74896"/>
        <dbReference type="ChEBI" id="CHEBI:83071"/>
        <dbReference type="EC" id="2.7.7.72"/>
    </reaction>
</comment>
<dbReference type="InterPro" id="IPR043519">
    <property type="entry name" value="NT_sf"/>
</dbReference>
<feature type="binding site" evidence="11">
    <location>
        <position position="147"/>
    </location>
    <ligand>
        <name>ATP</name>
        <dbReference type="ChEBI" id="CHEBI:30616"/>
    </ligand>
</feature>
<keyword evidence="7 11" id="KW-0692">RNA repair</keyword>
<feature type="binding site" evidence="11">
    <location>
        <position position="15"/>
    </location>
    <ligand>
        <name>ATP</name>
        <dbReference type="ChEBI" id="CHEBI:30616"/>
    </ligand>
</feature>
<keyword evidence="8 11" id="KW-0067">ATP-binding</keyword>
<feature type="binding site" evidence="11">
    <location>
        <position position="15"/>
    </location>
    <ligand>
        <name>CTP</name>
        <dbReference type="ChEBI" id="CHEBI:37563"/>
    </ligand>
</feature>
<dbReference type="SUPFAM" id="SSF81301">
    <property type="entry name" value="Nucleotidyltransferase"/>
    <property type="match status" value="1"/>
</dbReference>
<evidence type="ECO:0000256" key="6">
    <source>
        <dbReference type="ARBA" id="ARBA00022741"/>
    </source>
</evidence>
<evidence type="ECO:0000313" key="15">
    <source>
        <dbReference type="Proteomes" id="UP000199297"/>
    </source>
</evidence>
<dbReference type="PANTHER" id="PTHR47545:SF1">
    <property type="entry name" value="MULTIFUNCTIONAL CCA PROTEIN"/>
    <property type="match status" value="1"/>
</dbReference>
<keyword evidence="4 11" id="KW-0548">Nucleotidyltransferase</keyword>
<dbReference type="Proteomes" id="UP000199297">
    <property type="component" value="Unassembled WGS sequence"/>
</dbReference>
<feature type="binding site" evidence="11">
    <location>
        <position position="144"/>
    </location>
    <ligand>
        <name>CTP</name>
        <dbReference type="ChEBI" id="CHEBI:37563"/>
    </ligand>
</feature>
<feature type="domain" description="Poly A polymerase head" evidence="12">
    <location>
        <begin position="11"/>
        <end position="129"/>
    </location>
</feature>
<dbReference type="InterPro" id="IPR032828">
    <property type="entry name" value="PolyA_RNA-bd"/>
</dbReference>
<dbReference type="PIRSF" id="PIRSF000813">
    <property type="entry name" value="CCA_bact"/>
    <property type="match status" value="1"/>
</dbReference>
<dbReference type="GO" id="GO:0001680">
    <property type="term" value="P:tRNA 3'-terminal CCA addition"/>
    <property type="evidence" value="ECO:0007669"/>
    <property type="project" value="UniProtKB-UniRule"/>
</dbReference>
<keyword evidence="5 11" id="KW-0479">Metal-binding</keyword>
<evidence type="ECO:0000256" key="11">
    <source>
        <dbReference type="HAMAP-Rule" id="MF_01262"/>
    </source>
</evidence>
<dbReference type="CDD" id="cd05398">
    <property type="entry name" value="NT_ClassII-CCAase"/>
    <property type="match status" value="1"/>
</dbReference>
<dbReference type="OrthoDB" id="9805698at2"/>
<feature type="binding site" evidence="11">
    <location>
        <position position="18"/>
    </location>
    <ligand>
        <name>CTP</name>
        <dbReference type="ChEBI" id="CHEBI:37563"/>
    </ligand>
</feature>
<evidence type="ECO:0000259" key="13">
    <source>
        <dbReference type="Pfam" id="PF12627"/>
    </source>
</evidence>
<proteinExistence type="inferred from homology"/>
<feature type="binding site" evidence="11">
    <location>
        <position position="28"/>
    </location>
    <ligand>
        <name>Mg(2+)</name>
        <dbReference type="ChEBI" id="CHEBI:18420"/>
    </ligand>
</feature>
<dbReference type="RefSeq" id="WP_085283729.1">
    <property type="nucleotide sequence ID" value="NZ_FOBI01000002.1"/>
</dbReference>
<comment type="catalytic activity">
    <reaction evidence="11">
        <text>a tRNA with a 3' CCA end + 2 CTP + ATP = a tRNA with a 3' CCACCA end + 3 diphosphate</text>
        <dbReference type="Rhea" id="RHEA:76235"/>
        <dbReference type="Rhea" id="RHEA-COMP:10468"/>
        <dbReference type="Rhea" id="RHEA-COMP:18655"/>
        <dbReference type="ChEBI" id="CHEBI:30616"/>
        <dbReference type="ChEBI" id="CHEBI:33019"/>
        <dbReference type="ChEBI" id="CHEBI:37563"/>
        <dbReference type="ChEBI" id="CHEBI:83071"/>
        <dbReference type="ChEBI" id="CHEBI:195187"/>
    </reaction>
</comment>
<feature type="binding site" evidence="11">
    <location>
        <position position="144"/>
    </location>
    <ligand>
        <name>ATP</name>
        <dbReference type="ChEBI" id="CHEBI:30616"/>
    </ligand>
</feature>
<feature type="binding site" evidence="11">
    <location>
        <position position="30"/>
    </location>
    <ligand>
        <name>Mg(2+)</name>
        <dbReference type="ChEBI" id="CHEBI:18420"/>
    </ligand>
</feature>
<keyword evidence="10 11" id="KW-0694">RNA-binding</keyword>
<evidence type="ECO:0000256" key="2">
    <source>
        <dbReference type="ARBA" id="ARBA00022679"/>
    </source>
</evidence>
<accession>A0A1H7J547</accession>
<dbReference type="InterPro" id="IPR012006">
    <property type="entry name" value="CCA_bact"/>
</dbReference>
<dbReference type="InterPro" id="IPR050124">
    <property type="entry name" value="tRNA_CCA-adding_enzyme"/>
</dbReference>
<name>A0A1H7J547_9GAMM</name>
<comment type="similarity">
    <text evidence="11">Belongs to the tRNA nucleotidyltransferase/poly(A) polymerase family. Bacterial CCA-adding enzyme type 2 subfamily.</text>
</comment>
<keyword evidence="6 11" id="KW-0547">Nucleotide-binding</keyword>
<dbReference type="EC" id="2.7.7.72" evidence="11"/>
<sequence length="421" mass="47264">MKNLTKQLNYFLVGGAVRDALLNRVAVDHDYVVVGASVEEMLSRGFLQVGKDFPVFLHPESKQEYALARTEKKSGQGYSGFACYAAPDVTLEQDLLRRDLTINAMARASDGTIIDPYQGQSDLKKRILRHVSPAFVEDPLRVLRVARFAARYHEYGFEIAPETLRLMTEISESGELSTLSGERIWQEMQRSLTEPHPAVFFHTLEQCHAIQALWPELQTLSTDMSSHNSHHNDLSIQGTMRALTQAVLLSEKTTIKFACACYDLGMTTAQSTNSVETSVANDVQSNIIENFCQRMRVPNAYKSLAIKVCQFHLQIDNALELAPQVLLSLFTHLDVWRKPEQFADVLLSCQAIFTARLDANNTSYPQRDFLLSASDLLAQVTAQKFIAQGMQGAAIKAAITQQRLIELSQFQQQFIAQQRDS</sequence>
<keyword evidence="2 11" id="KW-0808">Transferase</keyword>
<comment type="miscellaneous">
    <text evidence="11">A single active site specifically recognizes both ATP and CTP and is responsible for their addition.</text>
</comment>
<evidence type="ECO:0000259" key="12">
    <source>
        <dbReference type="Pfam" id="PF01743"/>
    </source>
</evidence>
<evidence type="ECO:0000256" key="10">
    <source>
        <dbReference type="ARBA" id="ARBA00022884"/>
    </source>
</evidence>
<feature type="binding site" evidence="11">
    <location>
        <position position="98"/>
    </location>
    <ligand>
        <name>ATP</name>
        <dbReference type="ChEBI" id="CHEBI:30616"/>
    </ligand>
</feature>
<evidence type="ECO:0000256" key="7">
    <source>
        <dbReference type="ARBA" id="ARBA00022800"/>
    </source>
</evidence>
<dbReference type="NCBIfam" id="NF008137">
    <property type="entry name" value="PRK10885.1"/>
    <property type="match status" value="1"/>
</dbReference>
<dbReference type="Pfam" id="PF12627">
    <property type="entry name" value="PolyA_pol_RNAbd"/>
    <property type="match status" value="1"/>
</dbReference>
<evidence type="ECO:0000256" key="9">
    <source>
        <dbReference type="ARBA" id="ARBA00022842"/>
    </source>
</evidence>
<dbReference type="GO" id="GO:0000049">
    <property type="term" value="F:tRNA binding"/>
    <property type="evidence" value="ECO:0007669"/>
    <property type="project" value="UniProtKB-UniRule"/>
</dbReference>
<evidence type="ECO:0000256" key="5">
    <source>
        <dbReference type="ARBA" id="ARBA00022723"/>
    </source>
</evidence>
<organism evidence="14 15">
    <name type="scientific">Colwellia chukchiensis</name>
    <dbReference type="NCBI Taxonomy" id="641665"/>
    <lineage>
        <taxon>Bacteria</taxon>
        <taxon>Pseudomonadati</taxon>
        <taxon>Pseudomonadota</taxon>
        <taxon>Gammaproteobacteria</taxon>
        <taxon>Alteromonadales</taxon>
        <taxon>Colwelliaceae</taxon>
        <taxon>Colwellia</taxon>
    </lineage>
</organism>